<accession>A0A225AD82</accession>
<sequence>MDSKKRKCFDLTASAGSQSASPAPLFAQFPSYDNKDRAKLENQEQPHIADTGNWFCFVELEQPKHPQVECRAINHDHDHHRYGDQYGKPAATPTNRPQLQVGKECLDLTRERCSSTRA</sequence>
<dbReference type="RefSeq" id="XP_020119252.1">
    <property type="nucleotide sequence ID" value="XM_020268275.1"/>
</dbReference>
<dbReference type="Proteomes" id="UP000214365">
    <property type="component" value="Unassembled WGS sequence"/>
</dbReference>
<feature type="compositionally biased region" description="Low complexity" evidence="1">
    <location>
        <begin position="13"/>
        <end position="24"/>
    </location>
</feature>
<gene>
    <name evidence="2" type="ORF">UA08_05949</name>
</gene>
<evidence type="ECO:0000313" key="2">
    <source>
        <dbReference type="EMBL" id="OKL59131.1"/>
    </source>
</evidence>
<organism evidence="2 3">
    <name type="scientific">Talaromyces atroroseus</name>
    <dbReference type="NCBI Taxonomy" id="1441469"/>
    <lineage>
        <taxon>Eukaryota</taxon>
        <taxon>Fungi</taxon>
        <taxon>Dikarya</taxon>
        <taxon>Ascomycota</taxon>
        <taxon>Pezizomycotina</taxon>
        <taxon>Eurotiomycetes</taxon>
        <taxon>Eurotiomycetidae</taxon>
        <taxon>Eurotiales</taxon>
        <taxon>Trichocomaceae</taxon>
        <taxon>Talaromyces</taxon>
        <taxon>Talaromyces sect. Trachyspermi</taxon>
    </lineage>
</organism>
<proteinExistence type="predicted"/>
<keyword evidence="3" id="KW-1185">Reference proteome</keyword>
<reference evidence="2 3" key="1">
    <citation type="submission" date="2015-06" db="EMBL/GenBank/DDBJ databases">
        <title>Talaromyces atroroseus IBT 11181 draft genome.</title>
        <authorList>
            <person name="Rasmussen K.B."/>
            <person name="Rasmussen S."/>
            <person name="Petersen B."/>
            <person name="Sicheritz-Ponten T."/>
            <person name="Mortensen U.H."/>
            <person name="Thrane U."/>
        </authorList>
    </citation>
    <scope>NUCLEOTIDE SEQUENCE [LARGE SCALE GENOMIC DNA]</scope>
    <source>
        <strain evidence="2 3">IBT 11181</strain>
    </source>
</reference>
<dbReference type="EMBL" id="LFMY01000008">
    <property type="protein sequence ID" value="OKL59131.1"/>
    <property type="molecule type" value="Genomic_DNA"/>
</dbReference>
<evidence type="ECO:0000256" key="1">
    <source>
        <dbReference type="SAM" id="MobiDB-lite"/>
    </source>
</evidence>
<protein>
    <submittedName>
        <fullName evidence="2">Uncharacterized protein</fullName>
    </submittedName>
</protein>
<name>A0A225AD82_TALAT</name>
<feature type="region of interest" description="Disordered" evidence="1">
    <location>
        <begin position="1"/>
        <end position="25"/>
    </location>
</feature>
<evidence type="ECO:0000313" key="3">
    <source>
        <dbReference type="Proteomes" id="UP000214365"/>
    </source>
</evidence>
<dbReference type="GeneID" id="31005705"/>
<comment type="caution">
    <text evidence="2">The sequence shown here is derived from an EMBL/GenBank/DDBJ whole genome shotgun (WGS) entry which is preliminary data.</text>
</comment>
<dbReference type="AlphaFoldDB" id="A0A225AD82"/>